<dbReference type="EMBL" id="NBEY01000016">
    <property type="protein sequence ID" value="OQR26043.1"/>
    <property type="molecule type" value="Genomic_DNA"/>
</dbReference>
<organism evidence="1 2">
    <name type="scientific">Ligilactobacillus salivarius</name>
    <dbReference type="NCBI Taxonomy" id="1624"/>
    <lineage>
        <taxon>Bacteria</taxon>
        <taxon>Bacillati</taxon>
        <taxon>Bacillota</taxon>
        <taxon>Bacilli</taxon>
        <taxon>Lactobacillales</taxon>
        <taxon>Lactobacillaceae</taxon>
        <taxon>Ligilactobacillus</taxon>
    </lineage>
</organism>
<dbReference type="RefSeq" id="WP_003703585.1">
    <property type="nucleotide sequence ID" value="NZ_JAQFAH010000006.1"/>
</dbReference>
<evidence type="ECO:0000313" key="2">
    <source>
        <dbReference type="Proteomes" id="UP000192353"/>
    </source>
</evidence>
<dbReference type="Proteomes" id="UP000192353">
    <property type="component" value="Unassembled WGS sequence"/>
</dbReference>
<dbReference type="AlphaFoldDB" id="A0A1V9U7Z9"/>
<accession>A0A1V9U7Z9</accession>
<comment type="caution">
    <text evidence="1">The sequence shown here is derived from an EMBL/GenBank/DDBJ whole genome shotgun (WGS) entry which is preliminary data.</text>
</comment>
<name>A0A1V9U7Z9_9LACO</name>
<sequence length="80" mass="9530">MAKKYKIEFTDDDMENMKLYIDGEEKLINFLKLTYHIDESYKKDTKKVVLRYLEPNTYEVKFDVLGNQLGLLDIVPSDFD</sequence>
<proteinExistence type="predicted"/>
<protein>
    <submittedName>
        <fullName evidence="1">Uncharacterized protein</fullName>
    </submittedName>
</protein>
<evidence type="ECO:0000313" key="1">
    <source>
        <dbReference type="EMBL" id="OQR26043.1"/>
    </source>
</evidence>
<gene>
    <name evidence="1" type="ORF">B6U37_01405</name>
</gene>
<reference evidence="1 2" key="1">
    <citation type="submission" date="2017-03" db="EMBL/GenBank/DDBJ databases">
        <title>Phylogenomics and comparative genomics of Lactobacillus salivarius, a mammalian gut commensal.</title>
        <authorList>
            <person name="Harris H.M."/>
        </authorList>
    </citation>
    <scope>NUCLEOTIDE SEQUENCE [LARGE SCALE GENOMIC DNA]</scope>
    <source>
        <strain evidence="1 2">AH4231</strain>
    </source>
</reference>